<dbReference type="OrthoDB" id="28230at2759"/>
<keyword evidence="4" id="KW-1185">Reference proteome</keyword>
<dbReference type="Proteomes" id="UP000015101">
    <property type="component" value="Unassembled WGS sequence"/>
</dbReference>
<accession>T1F5R0</accession>
<dbReference type="GO" id="GO:0004713">
    <property type="term" value="F:protein tyrosine kinase activity"/>
    <property type="evidence" value="ECO:0007669"/>
    <property type="project" value="InterPro"/>
</dbReference>
<reference evidence="3" key="3">
    <citation type="submission" date="2015-06" db="UniProtKB">
        <authorList>
            <consortium name="EnsemblMetazoa"/>
        </authorList>
    </citation>
    <scope>IDENTIFICATION</scope>
</reference>
<dbReference type="Gene3D" id="1.10.510.10">
    <property type="entry name" value="Transferase(Phosphotransferase) domain 1"/>
    <property type="match status" value="1"/>
</dbReference>
<dbReference type="InterPro" id="IPR000719">
    <property type="entry name" value="Prot_kinase_dom"/>
</dbReference>
<reference evidence="4" key="1">
    <citation type="submission" date="2012-12" db="EMBL/GenBank/DDBJ databases">
        <authorList>
            <person name="Hellsten U."/>
            <person name="Grimwood J."/>
            <person name="Chapman J.A."/>
            <person name="Shapiro H."/>
            <person name="Aerts A."/>
            <person name="Otillar R.P."/>
            <person name="Terry A.Y."/>
            <person name="Boore J.L."/>
            <person name="Simakov O."/>
            <person name="Marletaz F."/>
            <person name="Cho S.-J."/>
            <person name="Edsinger-Gonzales E."/>
            <person name="Havlak P."/>
            <person name="Kuo D.-H."/>
            <person name="Larsson T."/>
            <person name="Lv J."/>
            <person name="Arendt D."/>
            <person name="Savage R."/>
            <person name="Osoegawa K."/>
            <person name="de Jong P."/>
            <person name="Lindberg D.R."/>
            <person name="Seaver E.C."/>
            <person name="Weisblat D.A."/>
            <person name="Putnam N.H."/>
            <person name="Grigoriev I.V."/>
            <person name="Rokhsar D.S."/>
        </authorList>
    </citation>
    <scope>NUCLEOTIDE SEQUENCE</scope>
</reference>
<dbReference type="eggNOG" id="KOG0197">
    <property type="taxonomic scope" value="Eukaryota"/>
</dbReference>
<dbReference type="PANTHER" id="PTHR24416:SF631">
    <property type="entry name" value="SERINE_THREONINE_TYROSINE KINASE 1"/>
    <property type="match status" value="1"/>
</dbReference>
<feature type="domain" description="Protein kinase" evidence="1">
    <location>
        <begin position="1"/>
        <end position="110"/>
    </location>
</feature>
<evidence type="ECO:0000259" key="1">
    <source>
        <dbReference type="PROSITE" id="PS50011"/>
    </source>
</evidence>
<evidence type="ECO:0000313" key="4">
    <source>
        <dbReference type="Proteomes" id="UP000015101"/>
    </source>
</evidence>
<dbReference type="InterPro" id="IPR011009">
    <property type="entry name" value="Kinase-like_dom_sf"/>
</dbReference>
<dbReference type="PRINTS" id="PR00109">
    <property type="entry name" value="TYRKINASE"/>
</dbReference>
<dbReference type="SMART" id="SM00219">
    <property type="entry name" value="TyrKc"/>
    <property type="match status" value="1"/>
</dbReference>
<dbReference type="CTD" id="20204159"/>
<sequence length="110" mass="13009">MCTCFVQLKSLCMTIPRNLVDSTRDKKMFTSQSDVWSYGILLWEIYSFGRVPYPRIPLQEVLSHVERGKRMDPPEGCPPFMYSIMSRTWCIDPMKRPTFKDILMELRLHS</sequence>
<dbReference type="HOGENOM" id="CLU_000288_7_26_1"/>
<dbReference type="EMBL" id="KB096502">
    <property type="protein sequence ID" value="ESO04303.1"/>
    <property type="molecule type" value="Genomic_DNA"/>
</dbReference>
<dbReference type="AlphaFoldDB" id="T1F5R0"/>
<organism evidence="3 4">
    <name type="scientific">Helobdella robusta</name>
    <name type="common">Californian leech</name>
    <dbReference type="NCBI Taxonomy" id="6412"/>
    <lineage>
        <taxon>Eukaryota</taxon>
        <taxon>Metazoa</taxon>
        <taxon>Spiralia</taxon>
        <taxon>Lophotrochozoa</taxon>
        <taxon>Annelida</taxon>
        <taxon>Clitellata</taxon>
        <taxon>Hirudinea</taxon>
        <taxon>Rhynchobdellida</taxon>
        <taxon>Glossiphoniidae</taxon>
        <taxon>Helobdella</taxon>
    </lineage>
</organism>
<reference evidence="2 4" key="2">
    <citation type="journal article" date="2013" name="Nature">
        <title>Insights into bilaterian evolution from three spiralian genomes.</title>
        <authorList>
            <person name="Simakov O."/>
            <person name="Marletaz F."/>
            <person name="Cho S.J."/>
            <person name="Edsinger-Gonzales E."/>
            <person name="Havlak P."/>
            <person name="Hellsten U."/>
            <person name="Kuo D.H."/>
            <person name="Larsson T."/>
            <person name="Lv J."/>
            <person name="Arendt D."/>
            <person name="Savage R."/>
            <person name="Osoegawa K."/>
            <person name="de Jong P."/>
            <person name="Grimwood J."/>
            <person name="Chapman J.A."/>
            <person name="Shapiro H."/>
            <person name="Aerts A."/>
            <person name="Otillar R.P."/>
            <person name="Terry A.Y."/>
            <person name="Boore J.L."/>
            <person name="Grigoriev I.V."/>
            <person name="Lindberg D.R."/>
            <person name="Seaver E.C."/>
            <person name="Weisblat D.A."/>
            <person name="Putnam N.H."/>
            <person name="Rokhsar D.S."/>
        </authorList>
    </citation>
    <scope>NUCLEOTIDE SEQUENCE</scope>
</reference>
<gene>
    <name evidence="3" type="primary">20204159</name>
    <name evidence="2" type="ORF">HELRODRAFT_172659</name>
</gene>
<dbReference type="InterPro" id="IPR050122">
    <property type="entry name" value="RTK"/>
</dbReference>
<dbReference type="GO" id="GO:0005524">
    <property type="term" value="F:ATP binding"/>
    <property type="evidence" value="ECO:0007669"/>
    <property type="project" value="InterPro"/>
</dbReference>
<dbReference type="InterPro" id="IPR001245">
    <property type="entry name" value="Ser-Thr/Tyr_kinase_cat_dom"/>
</dbReference>
<proteinExistence type="predicted"/>
<evidence type="ECO:0000313" key="3">
    <source>
        <dbReference type="EnsemblMetazoa" id="HelroP172659"/>
    </source>
</evidence>
<name>T1F5R0_HELRO</name>
<dbReference type="KEGG" id="hro:HELRODRAFT_172659"/>
<dbReference type="SUPFAM" id="SSF56112">
    <property type="entry name" value="Protein kinase-like (PK-like)"/>
    <property type="match status" value="1"/>
</dbReference>
<dbReference type="STRING" id="6412.T1F5R0"/>
<protein>
    <recommendedName>
        <fullName evidence="1">Protein kinase domain-containing protein</fullName>
    </recommendedName>
</protein>
<dbReference type="EMBL" id="AMQM01004310">
    <property type="status" value="NOT_ANNOTATED_CDS"/>
    <property type="molecule type" value="Genomic_DNA"/>
</dbReference>
<dbReference type="InterPro" id="IPR020635">
    <property type="entry name" value="Tyr_kinase_cat_dom"/>
</dbReference>
<dbReference type="EnsemblMetazoa" id="HelroT172659">
    <property type="protein sequence ID" value="HelroP172659"/>
    <property type="gene ID" value="HelroG172659"/>
</dbReference>
<dbReference type="InParanoid" id="T1F5R0"/>
<dbReference type="GeneID" id="20204159"/>
<evidence type="ECO:0000313" key="2">
    <source>
        <dbReference type="EMBL" id="ESO04303.1"/>
    </source>
</evidence>
<dbReference type="PANTHER" id="PTHR24416">
    <property type="entry name" value="TYROSINE-PROTEIN KINASE RECEPTOR"/>
    <property type="match status" value="1"/>
</dbReference>
<dbReference type="Pfam" id="PF07714">
    <property type="entry name" value="PK_Tyr_Ser-Thr"/>
    <property type="match status" value="1"/>
</dbReference>
<dbReference type="PROSITE" id="PS50011">
    <property type="entry name" value="PROTEIN_KINASE_DOM"/>
    <property type="match status" value="1"/>
</dbReference>
<dbReference type="OMA" id="CCEMAYK"/>
<dbReference type="RefSeq" id="XP_009017572.1">
    <property type="nucleotide sequence ID" value="XM_009019324.1"/>
</dbReference>